<reference evidence="1 2" key="1">
    <citation type="submission" date="2024-11" db="EMBL/GenBank/DDBJ databases">
        <title>A near-complete genome assembly of Cinchona calisaya.</title>
        <authorList>
            <person name="Lian D.C."/>
            <person name="Zhao X.W."/>
            <person name="Wei L."/>
        </authorList>
    </citation>
    <scope>NUCLEOTIDE SEQUENCE [LARGE SCALE GENOMIC DNA]</scope>
    <source>
        <tissue evidence="1">Nenye</tissue>
    </source>
</reference>
<comment type="caution">
    <text evidence="1">The sequence shown here is derived from an EMBL/GenBank/DDBJ whole genome shotgun (WGS) entry which is preliminary data.</text>
</comment>
<dbReference type="AlphaFoldDB" id="A0ABD3AU93"/>
<gene>
    <name evidence="1" type="ORF">ACH5RR_003109</name>
</gene>
<dbReference type="EMBL" id="JBJUIK010000002">
    <property type="protein sequence ID" value="KAL3534648.1"/>
    <property type="molecule type" value="Genomic_DNA"/>
</dbReference>
<proteinExistence type="predicted"/>
<accession>A0ABD3AU93</accession>
<organism evidence="1 2">
    <name type="scientific">Cinchona calisaya</name>
    <dbReference type="NCBI Taxonomy" id="153742"/>
    <lineage>
        <taxon>Eukaryota</taxon>
        <taxon>Viridiplantae</taxon>
        <taxon>Streptophyta</taxon>
        <taxon>Embryophyta</taxon>
        <taxon>Tracheophyta</taxon>
        <taxon>Spermatophyta</taxon>
        <taxon>Magnoliopsida</taxon>
        <taxon>eudicotyledons</taxon>
        <taxon>Gunneridae</taxon>
        <taxon>Pentapetalae</taxon>
        <taxon>asterids</taxon>
        <taxon>lamiids</taxon>
        <taxon>Gentianales</taxon>
        <taxon>Rubiaceae</taxon>
        <taxon>Cinchonoideae</taxon>
        <taxon>Cinchoneae</taxon>
        <taxon>Cinchona</taxon>
    </lineage>
</organism>
<sequence length="139" mass="15845">MTPTAPIACNMIQVCDKQFPTLNASSIKSSHARNNSRPSANSKMAFLFKKTPYSKSAIPTGRSLYPTLVLFVTMDSYQKGIHPNGRAIPLNLKFYEKRISFRKWSSLLRKFLQCSKDMEFHMKMQLSSQDIDFNKTSAL</sequence>
<name>A0ABD3AU93_9GENT</name>
<protein>
    <submittedName>
        <fullName evidence="1">Uncharacterized protein</fullName>
    </submittedName>
</protein>
<evidence type="ECO:0000313" key="2">
    <source>
        <dbReference type="Proteomes" id="UP001630127"/>
    </source>
</evidence>
<dbReference type="Proteomes" id="UP001630127">
    <property type="component" value="Unassembled WGS sequence"/>
</dbReference>
<evidence type="ECO:0000313" key="1">
    <source>
        <dbReference type="EMBL" id="KAL3534648.1"/>
    </source>
</evidence>
<keyword evidence="2" id="KW-1185">Reference proteome</keyword>